<name>A0A382TFI3_9ZZZZ</name>
<dbReference type="AlphaFoldDB" id="A0A382TFI3"/>
<dbReference type="InterPro" id="IPR046053">
    <property type="entry name" value="DUF6011"/>
</dbReference>
<accession>A0A382TFI3</accession>
<protein>
    <submittedName>
        <fullName evidence="1">Uncharacterized protein</fullName>
    </submittedName>
</protein>
<organism evidence="1">
    <name type="scientific">marine metagenome</name>
    <dbReference type="NCBI Taxonomy" id="408172"/>
    <lineage>
        <taxon>unclassified sequences</taxon>
        <taxon>metagenomes</taxon>
        <taxon>ecological metagenomes</taxon>
    </lineage>
</organism>
<gene>
    <name evidence="1" type="ORF">METZ01_LOCUS373389</name>
</gene>
<sequence>LKYPKIRFSLDGCEILLQRAGQRAKFPGSLNVTDGGPFGDNTWYGRIVDGKFQPSRSSTDQVVEFLERFSANPEDVAAEYGQNSGCCCFCNRQLTDDVSVELGYGPVCAKRYGLTRKVAAAAV</sequence>
<proteinExistence type="predicted"/>
<dbReference type="EMBL" id="UINC01136026">
    <property type="protein sequence ID" value="SVD20535.1"/>
    <property type="molecule type" value="Genomic_DNA"/>
</dbReference>
<reference evidence="1" key="1">
    <citation type="submission" date="2018-05" db="EMBL/GenBank/DDBJ databases">
        <authorList>
            <person name="Lanie J.A."/>
            <person name="Ng W.-L."/>
            <person name="Kazmierczak K.M."/>
            <person name="Andrzejewski T.M."/>
            <person name="Davidsen T.M."/>
            <person name="Wayne K.J."/>
            <person name="Tettelin H."/>
            <person name="Glass J.I."/>
            <person name="Rusch D."/>
            <person name="Podicherti R."/>
            <person name="Tsui H.-C.T."/>
            <person name="Winkler M.E."/>
        </authorList>
    </citation>
    <scope>NUCLEOTIDE SEQUENCE</scope>
</reference>
<evidence type="ECO:0000313" key="1">
    <source>
        <dbReference type="EMBL" id="SVD20535.1"/>
    </source>
</evidence>
<feature type="non-terminal residue" evidence="1">
    <location>
        <position position="1"/>
    </location>
</feature>
<dbReference type="Pfam" id="PF19474">
    <property type="entry name" value="DUF6011"/>
    <property type="match status" value="1"/>
</dbReference>